<dbReference type="SUPFAM" id="SSF82693">
    <property type="entry name" value="Multidrug efflux transporter AcrB pore domain, PN1, PN2, PC1 and PC2 subdomains"/>
    <property type="match status" value="1"/>
</dbReference>
<organism evidence="9">
    <name type="scientific">uncultured Microvirga sp</name>
    <dbReference type="NCBI Taxonomy" id="412392"/>
    <lineage>
        <taxon>Bacteria</taxon>
        <taxon>Pseudomonadati</taxon>
        <taxon>Pseudomonadota</taxon>
        <taxon>Alphaproteobacteria</taxon>
        <taxon>Hyphomicrobiales</taxon>
        <taxon>Methylobacteriaceae</taxon>
        <taxon>Microvirga</taxon>
        <taxon>environmental samples</taxon>
    </lineage>
</organism>
<feature type="transmembrane region" description="Helical" evidence="8">
    <location>
        <begin position="281"/>
        <end position="300"/>
    </location>
</feature>
<keyword evidence="5 8" id="KW-0812">Transmembrane</keyword>
<feature type="transmembrane region" description="Helical" evidence="8">
    <location>
        <begin position="610"/>
        <end position="628"/>
    </location>
</feature>
<dbReference type="GO" id="GO:0042910">
    <property type="term" value="F:xenobiotic transmembrane transporter activity"/>
    <property type="evidence" value="ECO:0007669"/>
    <property type="project" value="TreeGrafter"/>
</dbReference>
<feature type="transmembrane region" description="Helical" evidence="8">
    <location>
        <begin position="116"/>
        <end position="134"/>
    </location>
</feature>
<feature type="transmembrane region" description="Helical" evidence="8">
    <location>
        <begin position="88"/>
        <end position="110"/>
    </location>
</feature>
<dbReference type="Gene3D" id="3.30.70.1440">
    <property type="entry name" value="Multidrug efflux transporter AcrB pore domain"/>
    <property type="match status" value="1"/>
</dbReference>
<dbReference type="SUPFAM" id="SSF82866">
    <property type="entry name" value="Multidrug efflux transporter AcrB transmembrane domain"/>
    <property type="match status" value="2"/>
</dbReference>
<accession>A0A6J4M052</accession>
<dbReference type="Gene3D" id="3.30.70.1320">
    <property type="entry name" value="Multidrug efflux transporter AcrB pore domain like"/>
    <property type="match status" value="1"/>
</dbReference>
<keyword evidence="6 8" id="KW-1133">Transmembrane helix</keyword>
<dbReference type="PRINTS" id="PR00702">
    <property type="entry name" value="ACRIFLAVINRP"/>
</dbReference>
<evidence type="ECO:0000256" key="2">
    <source>
        <dbReference type="ARBA" id="ARBA00022448"/>
    </source>
</evidence>
<dbReference type="Gene3D" id="3.30.70.1430">
    <property type="entry name" value="Multidrug efflux transporter AcrB pore domain"/>
    <property type="match status" value="1"/>
</dbReference>
<keyword evidence="3" id="KW-1003">Cell membrane</keyword>
<feature type="transmembrane region" description="Helical" evidence="8">
    <location>
        <begin position="141"/>
        <end position="163"/>
    </location>
</feature>
<dbReference type="FunFam" id="1.20.1640.10:FF:000001">
    <property type="entry name" value="Efflux pump membrane transporter"/>
    <property type="match status" value="1"/>
</dbReference>
<reference evidence="9" key="1">
    <citation type="submission" date="2020-02" db="EMBL/GenBank/DDBJ databases">
        <authorList>
            <person name="Meier V. D."/>
        </authorList>
    </citation>
    <scope>NUCLEOTIDE SEQUENCE</scope>
    <source>
        <strain evidence="9">AVDCRST_MAG90</strain>
    </source>
</reference>
<dbReference type="PANTHER" id="PTHR32063:SF78">
    <property type="entry name" value="ACRB_ACRD_ACRF FAMILY PROTEIN"/>
    <property type="match status" value="1"/>
</dbReference>
<dbReference type="Gene3D" id="3.30.2090.10">
    <property type="entry name" value="Multidrug efflux transporter AcrB TolC docking domain, DN and DC subdomains"/>
    <property type="match status" value="2"/>
</dbReference>
<proteinExistence type="predicted"/>
<dbReference type="SUPFAM" id="SSF82714">
    <property type="entry name" value="Multidrug efflux transporter AcrB TolC docking domain, DN and DC subdomains"/>
    <property type="match status" value="1"/>
</dbReference>
<evidence type="ECO:0000313" key="9">
    <source>
        <dbReference type="EMBL" id="CAA9346356.1"/>
    </source>
</evidence>
<dbReference type="Pfam" id="PF00873">
    <property type="entry name" value="ACR_tran"/>
    <property type="match status" value="1"/>
</dbReference>
<dbReference type="GO" id="GO:0005886">
    <property type="term" value="C:plasma membrane"/>
    <property type="evidence" value="ECO:0007669"/>
    <property type="project" value="UniProtKB-SubCell"/>
</dbReference>
<dbReference type="EMBL" id="CADCUC010000436">
    <property type="protein sequence ID" value="CAA9346356.1"/>
    <property type="molecule type" value="Genomic_DNA"/>
</dbReference>
<protein>
    <submittedName>
        <fullName evidence="9">Multidrug efflux system MdtABC-TolC, inner-membrane proton/drug antiporter MdtB (RND type)</fullName>
    </submittedName>
</protein>
<feature type="transmembrane region" description="Helical" evidence="8">
    <location>
        <begin position="215"/>
        <end position="233"/>
    </location>
</feature>
<keyword evidence="4" id="KW-0997">Cell inner membrane</keyword>
<evidence type="ECO:0000256" key="5">
    <source>
        <dbReference type="ARBA" id="ARBA00022692"/>
    </source>
</evidence>
<feature type="transmembrane region" description="Helical" evidence="8">
    <location>
        <begin position="739"/>
        <end position="765"/>
    </location>
</feature>
<sequence>RNNAPVKVRDVGTAAQGAENTKVGAWLNGRPAVILDVQRQPGANIIQTVGRIQELLPRLRAAMPRDVRLSILSDRTETIRASVAEVEFTLVLTIGLVVLVIFLFLGRFWATVIPSVTMPLSIVGTFGVMYLAGFSLDNLSLMALTIATGFIVDDAIVMIENIVRHIEAGNSPLAAAYKGARQIGFTIVSLTASMIAVFIPLLFMTGIVGRLFREFALTLSVSIVVSAIVSLTLTPMMCGRLLPAAREQRSGPFVRWSERMFDAVLAFYARTLTTVMRQQGATLAVAIAALAGTALLYVVIPKGFLPTQDTGVIVATTDAEPGVSFQKMVELQARVADIARRDPDVSGVSSFVGVGVVNATPNTGRMTIVLKRREERTETADQIARRLRMAMRPLGGLTVYLQPAQEIQIGTRASRTQYQYILVDANPVVLAEWAPRLLEKLRATPELQSVASDQQTGGLVADVQIDRDKAGRLGVLPQTVNDILYDAFGQRQVSTIYTQQNQYQVVLEVAPQFQLDPADLSQLYVPSTRGTQVPLGSFATVRLGQGPLAITSQGVFPSVTLSFNTRQGVSLQEAVRAVHASEAAIGLPDSVVGSFAGEAAEFQASLTSQLWLILAAVIAVYIVLGILYESTIHPITILSTLPSAGIGALIALMIAGHGLSLMGVVGIILLIGIVKKNAIIMIDFAIEAERVEKMTPERAIFEACVKRFRPIMMTTMAALLGAVPLALGAGPGSELRRPLGIAIIGGLLLSQFLTLYTTPVIYVVLERLKARLSRTRMVLQPGE</sequence>
<dbReference type="InterPro" id="IPR027463">
    <property type="entry name" value="AcrB_DN_DC_subdom"/>
</dbReference>
<evidence type="ECO:0000256" key="4">
    <source>
        <dbReference type="ARBA" id="ARBA00022519"/>
    </source>
</evidence>
<evidence type="ECO:0000256" key="6">
    <source>
        <dbReference type="ARBA" id="ARBA00022989"/>
    </source>
</evidence>
<dbReference type="PANTHER" id="PTHR32063">
    <property type="match status" value="1"/>
</dbReference>
<comment type="subcellular location">
    <subcellularLocation>
        <location evidence="1">Cell inner membrane</location>
        <topology evidence="1">Multi-pass membrane protein</topology>
    </subcellularLocation>
</comment>
<keyword evidence="7 8" id="KW-0472">Membrane</keyword>
<feature type="transmembrane region" description="Helical" evidence="8">
    <location>
        <begin position="183"/>
        <end position="203"/>
    </location>
</feature>
<feature type="non-terminal residue" evidence="9">
    <location>
        <position position="1"/>
    </location>
</feature>
<dbReference type="AlphaFoldDB" id="A0A6J4M052"/>
<evidence type="ECO:0000256" key="3">
    <source>
        <dbReference type="ARBA" id="ARBA00022475"/>
    </source>
</evidence>
<keyword evidence="2" id="KW-0813">Transport</keyword>
<dbReference type="Gene3D" id="1.20.1640.10">
    <property type="entry name" value="Multidrug efflux transporter AcrB transmembrane domain"/>
    <property type="match status" value="2"/>
</dbReference>
<evidence type="ECO:0000256" key="1">
    <source>
        <dbReference type="ARBA" id="ARBA00004429"/>
    </source>
</evidence>
<dbReference type="InterPro" id="IPR001036">
    <property type="entry name" value="Acrflvin-R"/>
</dbReference>
<evidence type="ECO:0000256" key="7">
    <source>
        <dbReference type="ARBA" id="ARBA00023136"/>
    </source>
</evidence>
<feature type="transmembrane region" description="Helical" evidence="8">
    <location>
        <begin position="661"/>
        <end position="686"/>
    </location>
</feature>
<evidence type="ECO:0000256" key="8">
    <source>
        <dbReference type="SAM" id="Phobius"/>
    </source>
</evidence>
<gene>
    <name evidence="9" type="ORF">AVDCRST_MAG90-2222</name>
</gene>
<name>A0A6J4M052_9HYPH</name>
<feature type="transmembrane region" description="Helical" evidence="8">
    <location>
        <begin position="707"/>
        <end position="727"/>
    </location>
</feature>